<organism evidence="2 3">
    <name type="scientific">Pseudozyma flocculosa</name>
    <dbReference type="NCBI Taxonomy" id="84751"/>
    <lineage>
        <taxon>Eukaryota</taxon>
        <taxon>Fungi</taxon>
        <taxon>Dikarya</taxon>
        <taxon>Basidiomycota</taxon>
        <taxon>Ustilaginomycotina</taxon>
        <taxon>Ustilaginomycetes</taxon>
        <taxon>Ustilaginales</taxon>
        <taxon>Ustilaginaceae</taxon>
        <taxon>Pseudozyma</taxon>
    </lineage>
</organism>
<dbReference type="Proteomes" id="UP000323386">
    <property type="component" value="Unassembled WGS sequence"/>
</dbReference>
<sequence>MACKGAVDKERCWQLTCHDGAVKQKGRRLSMFIMAGAEGGSSRAESVARRLGWQQTHWQLRLAGHYAWLAGWLAAGWLAGTLGGRLAGGWRAGLGGGWLAGWLAWVMAGWVKWLAAGWASGGRLAGRWRQMVVVGGQERRAGGWIWQRARWERGQRARAKPPELMWPYNPDFWPYESPMIDGSSGAEAAAERKQRQSRSSGKVQAAARRLLTAGWLAVLLAAGG</sequence>
<reference evidence="2 3" key="1">
    <citation type="submission" date="2018-03" db="EMBL/GenBank/DDBJ databases">
        <authorList>
            <person name="Guldener U."/>
        </authorList>
    </citation>
    <scope>NUCLEOTIDE SEQUENCE [LARGE SCALE GENOMIC DNA]</scope>
    <source>
        <strain evidence="2 3">DAOM196992</strain>
    </source>
</reference>
<evidence type="ECO:0000256" key="1">
    <source>
        <dbReference type="SAM" id="Phobius"/>
    </source>
</evidence>
<keyword evidence="1" id="KW-1133">Transmembrane helix</keyword>
<feature type="transmembrane region" description="Helical" evidence="1">
    <location>
        <begin position="99"/>
        <end position="121"/>
    </location>
</feature>
<dbReference type="AlphaFoldDB" id="A0A5C3F6U4"/>
<name>A0A5C3F6U4_9BASI</name>
<keyword evidence="3" id="KW-1185">Reference proteome</keyword>
<feature type="transmembrane region" description="Helical" evidence="1">
    <location>
        <begin position="66"/>
        <end position="87"/>
    </location>
</feature>
<gene>
    <name evidence="2" type="ORF">PSFLO_05695</name>
</gene>
<dbReference type="EMBL" id="OOIP01000018">
    <property type="protein sequence ID" value="SPO40213.1"/>
    <property type="molecule type" value="Genomic_DNA"/>
</dbReference>
<keyword evidence="1" id="KW-0812">Transmembrane</keyword>
<accession>A0A5C3F6U4</accession>
<keyword evidence="1" id="KW-0472">Membrane</keyword>
<evidence type="ECO:0000313" key="3">
    <source>
        <dbReference type="Proteomes" id="UP000323386"/>
    </source>
</evidence>
<protein>
    <submittedName>
        <fullName evidence="2">Uncharacterized protein</fullName>
    </submittedName>
</protein>
<evidence type="ECO:0000313" key="2">
    <source>
        <dbReference type="EMBL" id="SPO40213.1"/>
    </source>
</evidence>
<proteinExistence type="predicted"/>